<reference evidence="3" key="1">
    <citation type="submission" date="2021-02" db="EMBL/GenBank/DDBJ databases">
        <authorList>
            <person name="Nowell W R."/>
        </authorList>
    </citation>
    <scope>NUCLEOTIDE SEQUENCE</scope>
</reference>
<evidence type="ECO:0000256" key="1">
    <source>
        <dbReference type="SAM" id="SignalP"/>
    </source>
</evidence>
<dbReference type="OrthoDB" id="10051892at2759"/>
<dbReference type="Proteomes" id="UP000663877">
    <property type="component" value="Unassembled WGS sequence"/>
</dbReference>
<gene>
    <name evidence="2" type="ORF">BJG266_LOCUS37314</name>
    <name evidence="3" type="ORF">QVE165_LOCUS54228</name>
</gene>
<dbReference type="SUPFAM" id="SSF51905">
    <property type="entry name" value="FAD/NAD(P)-binding domain"/>
    <property type="match status" value="1"/>
</dbReference>
<organism evidence="3 4">
    <name type="scientific">Adineta steineri</name>
    <dbReference type="NCBI Taxonomy" id="433720"/>
    <lineage>
        <taxon>Eukaryota</taxon>
        <taxon>Metazoa</taxon>
        <taxon>Spiralia</taxon>
        <taxon>Gnathifera</taxon>
        <taxon>Rotifera</taxon>
        <taxon>Eurotatoria</taxon>
        <taxon>Bdelloidea</taxon>
        <taxon>Adinetida</taxon>
        <taxon>Adinetidae</taxon>
        <taxon>Adineta</taxon>
    </lineage>
</organism>
<comment type="caution">
    <text evidence="3">The sequence shown here is derived from an EMBL/GenBank/DDBJ whole genome shotgun (WGS) entry which is preliminary data.</text>
</comment>
<dbReference type="Proteomes" id="UP000663832">
    <property type="component" value="Unassembled WGS sequence"/>
</dbReference>
<name>A0A816BLW0_9BILA</name>
<keyword evidence="4" id="KW-1185">Reference proteome</keyword>
<evidence type="ECO:0000313" key="3">
    <source>
        <dbReference type="EMBL" id="CAF1612200.1"/>
    </source>
</evidence>
<feature type="signal peptide" evidence="1">
    <location>
        <begin position="1"/>
        <end position="19"/>
    </location>
</feature>
<evidence type="ECO:0000313" key="2">
    <source>
        <dbReference type="EMBL" id="CAF1394733.1"/>
    </source>
</evidence>
<accession>A0A816BLW0</accession>
<dbReference type="EMBL" id="CAJNOM010001547">
    <property type="protein sequence ID" value="CAF1612200.1"/>
    <property type="molecule type" value="Genomic_DNA"/>
</dbReference>
<sequence length="557" mass="63741">MLWLLISFILGIVSHIIYSKIKTSTQVSTDVPQYDHAIIIGGSISGMVTAAYLTKYFSRITIIESDDVLNHELMNFTPEELLNYRCRDKSPSSLGRSGVPQIYQIHLMAAGGQLILRELFPQLEHKLINKYNVRSYSLKNESRLVVNDVLLNQNLTEDFKWLGIDRFTLEIEIRKELCLQYGHQIQWICNSKVTQLIVDQSLSIVNGVKYRSKQNIDAPAVDLYADFIIDCSGRNSLSMKWLEDDLNLIIPTEQIHFGCGYTTFVGERMKTGDSLLDSKPIIGCTANSPEKNNGWFIIPIRTIKTTNENSLGTISTIAINSNNSEYPPIDSFANLLEWVKDNLHSDFYTILQSTKVHGPLATYNGPIDYRKYVEVLGKKWPENFVLLGDAMCTVNPQFGQGMTHACRQAKELGKIFAENRYKLNDISHIYNNRASAISEECWLASTASDWKTSTLKVIKTDENGETTTYQRNRIFTATKDHQLKAPFLFKIMQWYTFWFLQCAAKSGEFTTEFQHVMNQCSSPFRLFKPLTILAVFHTALKYYLGFSKKIFFFESDF</sequence>
<dbReference type="InterPro" id="IPR036188">
    <property type="entry name" value="FAD/NAD-bd_sf"/>
</dbReference>
<proteinExistence type="predicted"/>
<feature type="chain" id="PRO_5036412679" evidence="1">
    <location>
        <begin position="20"/>
        <end position="557"/>
    </location>
</feature>
<dbReference type="Gene3D" id="3.50.50.60">
    <property type="entry name" value="FAD/NAD(P)-binding domain"/>
    <property type="match status" value="1"/>
</dbReference>
<protein>
    <submittedName>
        <fullName evidence="3">Uncharacterized protein</fullName>
    </submittedName>
</protein>
<evidence type="ECO:0000313" key="4">
    <source>
        <dbReference type="Proteomes" id="UP000663832"/>
    </source>
</evidence>
<dbReference type="EMBL" id="CAJNOI010001217">
    <property type="protein sequence ID" value="CAF1394733.1"/>
    <property type="molecule type" value="Genomic_DNA"/>
</dbReference>
<keyword evidence="1" id="KW-0732">Signal</keyword>
<dbReference type="AlphaFoldDB" id="A0A816BLW0"/>